<keyword evidence="6" id="KW-0687">Ribonucleoprotein</keyword>
<feature type="repeat" description="WD" evidence="3">
    <location>
        <begin position="253"/>
        <end position="302"/>
    </location>
</feature>
<dbReference type="PRINTS" id="PR00320">
    <property type="entry name" value="GPROTEINBRPT"/>
</dbReference>
<dbReference type="SUPFAM" id="SSF158230">
    <property type="entry name" value="PRP4-like"/>
    <property type="match status" value="1"/>
</dbReference>
<keyword evidence="1 3" id="KW-0853">WD repeat</keyword>
<dbReference type="SUPFAM" id="SSF50978">
    <property type="entry name" value="WD40 repeat-like"/>
    <property type="match status" value="1"/>
</dbReference>
<dbReference type="GO" id="GO:0030621">
    <property type="term" value="F:U4 snRNA binding"/>
    <property type="evidence" value="ECO:0007669"/>
    <property type="project" value="TreeGrafter"/>
</dbReference>
<evidence type="ECO:0000256" key="3">
    <source>
        <dbReference type="PROSITE-ProRule" id="PRU00221"/>
    </source>
</evidence>
<dbReference type="PANTHER" id="PTHR19846:SF0">
    <property type="entry name" value="PRE-MRNA PROCESSING FACTOR 4"/>
    <property type="match status" value="1"/>
</dbReference>
<dbReference type="OrthoDB" id="540662at2759"/>
<dbReference type="GO" id="GO:0000398">
    <property type="term" value="P:mRNA splicing, via spliceosome"/>
    <property type="evidence" value="ECO:0007669"/>
    <property type="project" value="TreeGrafter"/>
</dbReference>
<sequence length="510" mass="58806">MYNDNDINYVKKQKIVHYGSLENSVRMLQQTNQQQQQQPGPSTSIASTNINTSNQYFDLKPAPLLNNDRQNALEELERKRRARQIAVSTDDIEVRAHLRHINQPMCLFGEGPADRRERLRQLLARLGEDAIKKNKEEDRSQEEKEPSKTWYHVGSENLLKARQWITEYSIPKAKERLEEARVYKQIPYEVREANNQELYKKLRSMEISCSQVADQRPISSCSFSPNDSMIATSSWSGLCKIWSTNGLQLKYTLRGHNCNVDEIAFHPRSTIDQPKEAVNLASCSVDGCVHLWNLGDEEPIHSLNGHQPYRVSSVDFHPSGRFLATCCYDNSWRLWDLEYNEEILHQEGHSKPVHEIDFQRDGSVVATGGRDGFGRIWDLRTGRCIMFMEGHLKGIISISFSPNGYQIVTGSEDNTVKIWNLRERKLEYTIAAHTNIVSKVRFEHNVGNYIMTASYDNTIKLWAHPSWTPIKTLSGHDGKVMCVDVSKDNNYLISCSFDRTFKLWEQQQHV</sequence>
<dbReference type="InterPro" id="IPR001680">
    <property type="entry name" value="WD40_rpt"/>
</dbReference>
<dbReference type="GO" id="GO:0017070">
    <property type="term" value="F:U6 snRNA binding"/>
    <property type="evidence" value="ECO:0007669"/>
    <property type="project" value="TreeGrafter"/>
</dbReference>
<dbReference type="PROSITE" id="PS50294">
    <property type="entry name" value="WD_REPEATS_REGION"/>
    <property type="match status" value="4"/>
</dbReference>
<dbReference type="Pfam" id="PF08799">
    <property type="entry name" value="PRP4"/>
    <property type="match status" value="1"/>
</dbReference>
<dbReference type="SMART" id="SM00320">
    <property type="entry name" value="WD40"/>
    <property type="match status" value="7"/>
</dbReference>
<dbReference type="InterPro" id="IPR019775">
    <property type="entry name" value="WD40_repeat_CS"/>
</dbReference>
<feature type="domain" description="Pre-mRNA processing factor 4 (PRP4)-like" evidence="5">
    <location>
        <begin position="89"/>
        <end position="141"/>
    </location>
</feature>
<dbReference type="InterPro" id="IPR036322">
    <property type="entry name" value="WD40_repeat_dom_sf"/>
</dbReference>
<dbReference type="PANTHER" id="PTHR19846">
    <property type="entry name" value="WD40 REPEAT PROTEIN"/>
    <property type="match status" value="1"/>
</dbReference>
<evidence type="ECO:0000256" key="1">
    <source>
        <dbReference type="ARBA" id="ARBA00022574"/>
    </source>
</evidence>
<comment type="caution">
    <text evidence="6">The sequence shown here is derived from an EMBL/GenBank/DDBJ whole genome shotgun (WGS) entry which is preliminary data.</text>
</comment>
<evidence type="ECO:0000256" key="2">
    <source>
        <dbReference type="ARBA" id="ARBA00022737"/>
    </source>
</evidence>
<feature type="repeat" description="WD" evidence="3">
    <location>
        <begin position="388"/>
        <end position="429"/>
    </location>
</feature>
<organism evidence="6 7">
    <name type="scientific">Euroglyphus maynei</name>
    <name type="common">Mayne's house dust mite</name>
    <dbReference type="NCBI Taxonomy" id="6958"/>
    <lineage>
        <taxon>Eukaryota</taxon>
        <taxon>Metazoa</taxon>
        <taxon>Ecdysozoa</taxon>
        <taxon>Arthropoda</taxon>
        <taxon>Chelicerata</taxon>
        <taxon>Arachnida</taxon>
        <taxon>Acari</taxon>
        <taxon>Acariformes</taxon>
        <taxon>Sarcoptiformes</taxon>
        <taxon>Astigmata</taxon>
        <taxon>Psoroptidia</taxon>
        <taxon>Analgoidea</taxon>
        <taxon>Pyroglyphidae</taxon>
        <taxon>Pyroglyphinae</taxon>
        <taxon>Euroglyphus</taxon>
    </lineage>
</organism>
<proteinExistence type="predicted"/>
<dbReference type="SMART" id="SM00500">
    <property type="entry name" value="SFM"/>
    <property type="match status" value="1"/>
</dbReference>
<dbReference type="EMBL" id="MUJZ01054432">
    <property type="protein sequence ID" value="OTF72822.1"/>
    <property type="molecule type" value="Genomic_DNA"/>
</dbReference>
<gene>
    <name evidence="6" type="ORF">BLA29_001794</name>
</gene>
<evidence type="ECO:0000313" key="6">
    <source>
        <dbReference type="EMBL" id="OTF72822.1"/>
    </source>
</evidence>
<evidence type="ECO:0000259" key="5">
    <source>
        <dbReference type="SMART" id="SM00500"/>
    </source>
</evidence>
<dbReference type="InterPro" id="IPR020472">
    <property type="entry name" value="WD40_PAC1"/>
</dbReference>
<feature type="repeat" description="WD" evidence="3">
    <location>
        <begin position="430"/>
        <end position="462"/>
    </location>
</feature>
<dbReference type="FunFam" id="2.130.10.10:FF:001211">
    <property type="entry name" value="CBN-PRP-4 protein"/>
    <property type="match status" value="1"/>
</dbReference>
<dbReference type="Gene3D" id="4.10.280.110">
    <property type="entry name" value="Pre-mRNA processing factor 4 domain"/>
    <property type="match status" value="1"/>
</dbReference>
<protein>
    <submittedName>
        <fullName evidence="6">U4/U6 small nuclear ribonucleoprotein Prp4-like protein</fullName>
    </submittedName>
</protein>
<feature type="repeat" description="WD" evidence="3">
    <location>
        <begin position="346"/>
        <end position="387"/>
    </location>
</feature>
<dbReference type="Proteomes" id="UP000194236">
    <property type="component" value="Unassembled WGS sequence"/>
</dbReference>
<dbReference type="FunFam" id="2.130.10.10:FF:000443">
    <property type="entry name" value="U4/U6 small nuclear ribonucleoprotein Prp4"/>
    <property type="match status" value="1"/>
</dbReference>
<keyword evidence="2" id="KW-0677">Repeat</keyword>
<dbReference type="AlphaFoldDB" id="A0A1Y3AWE3"/>
<name>A0A1Y3AWE3_EURMA</name>
<dbReference type="InterPro" id="IPR014906">
    <property type="entry name" value="PRP4-like"/>
</dbReference>
<feature type="region of interest" description="Disordered" evidence="4">
    <location>
        <begin position="29"/>
        <end position="49"/>
    </location>
</feature>
<dbReference type="Pfam" id="PF00400">
    <property type="entry name" value="WD40"/>
    <property type="match status" value="7"/>
</dbReference>
<dbReference type="InterPro" id="IPR015943">
    <property type="entry name" value="WD40/YVTN_repeat-like_dom_sf"/>
</dbReference>
<keyword evidence="7" id="KW-1185">Reference proteome</keyword>
<accession>A0A1Y3AWE3</accession>
<dbReference type="PROSITE" id="PS50082">
    <property type="entry name" value="WD_REPEATS_2"/>
    <property type="match status" value="6"/>
</dbReference>
<reference evidence="6 7" key="1">
    <citation type="submission" date="2017-03" db="EMBL/GenBank/DDBJ databases">
        <title>Genome Survey of Euroglyphus maynei.</title>
        <authorList>
            <person name="Arlian L.G."/>
            <person name="Morgan M.S."/>
            <person name="Rider S.D."/>
        </authorList>
    </citation>
    <scope>NUCLEOTIDE SEQUENCE [LARGE SCALE GENOMIC DNA]</scope>
    <source>
        <strain evidence="6">Arlian Lab</strain>
        <tissue evidence="6">Whole body</tissue>
    </source>
</reference>
<dbReference type="CDD" id="cd00200">
    <property type="entry name" value="WD40"/>
    <property type="match status" value="1"/>
</dbReference>
<evidence type="ECO:0000256" key="4">
    <source>
        <dbReference type="SAM" id="MobiDB-lite"/>
    </source>
</evidence>
<evidence type="ECO:0000313" key="7">
    <source>
        <dbReference type="Proteomes" id="UP000194236"/>
    </source>
</evidence>
<dbReference type="PROSITE" id="PS00678">
    <property type="entry name" value="WD_REPEATS_1"/>
    <property type="match status" value="3"/>
</dbReference>
<dbReference type="GO" id="GO:0046540">
    <property type="term" value="C:U4/U6 x U5 tri-snRNP complex"/>
    <property type="evidence" value="ECO:0007669"/>
    <property type="project" value="TreeGrafter"/>
</dbReference>
<dbReference type="InterPro" id="IPR036285">
    <property type="entry name" value="PRP4-like_sf"/>
</dbReference>
<feature type="repeat" description="WD" evidence="3">
    <location>
        <begin position="473"/>
        <end position="510"/>
    </location>
</feature>
<feature type="repeat" description="WD" evidence="3">
    <location>
        <begin position="311"/>
        <end position="345"/>
    </location>
</feature>
<dbReference type="Gene3D" id="2.130.10.10">
    <property type="entry name" value="YVTN repeat-like/Quinoprotein amine dehydrogenase"/>
    <property type="match status" value="2"/>
</dbReference>